<dbReference type="InterPro" id="IPR000477">
    <property type="entry name" value="RT_dom"/>
</dbReference>
<dbReference type="InterPro" id="IPR056924">
    <property type="entry name" value="SH3_Tf2-1"/>
</dbReference>
<dbReference type="PROSITE" id="PS50158">
    <property type="entry name" value="ZF_CCHC"/>
    <property type="match status" value="1"/>
</dbReference>
<dbReference type="GO" id="GO:0004519">
    <property type="term" value="F:endonuclease activity"/>
    <property type="evidence" value="ECO:0007669"/>
    <property type="project" value="UniProtKB-KW"/>
</dbReference>
<accession>A0A2N9HD21</accession>
<keyword evidence="5" id="KW-0255">Endonuclease</keyword>
<feature type="region of interest" description="Disordered" evidence="9">
    <location>
        <begin position="57"/>
        <end position="109"/>
    </location>
</feature>
<evidence type="ECO:0000256" key="7">
    <source>
        <dbReference type="ARBA" id="ARBA00022918"/>
    </source>
</evidence>
<dbReference type="InterPro" id="IPR036397">
    <property type="entry name" value="RNaseH_sf"/>
</dbReference>
<feature type="compositionally biased region" description="Polar residues" evidence="9">
    <location>
        <begin position="967"/>
        <end position="978"/>
    </location>
</feature>
<keyword evidence="2" id="KW-0808">Transferase</keyword>
<dbReference type="InterPro" id="IPR043128">
    <property type="entry name" value="Rev_trsase/Diguanyl_cyclase"/>
</dbReference>
<evidence type="ECO:0000256" key="5">
    <source>
        <dbReference type="ARBA" id="ARBA00022759"/>
    </source>
</evidence>
<evidence type="ECO:0000259" key="10">
    <source>
        <dbReference type="PROSITE" id="PS50158"/>
    </source>
</evidence>
<dbReference type="Gene3D" id="3.30.420.10">
    <property type="entry name" value="Ribonuclease H-like superfamily/Ribonuclease H"/>
    <property type="match status" value="1"/>
</dbReference>
<evidence type="ECO:0000256" key="8">
    <source>
        <dbReference type="PROSITE-ProRule" id="PRU00047"/>
    </source>
</evidence>
<dbReference type="Pfam" id="PF17921">
    <property type="entry name" value="Integrase_H2C2"/>
    <property type="match status" value="1"/>
</dbReference>
<feature type="compositionally biased region" description="Polar residues" evidence="9">
    <location>
        <begin position="95"/>
        <end position="109"/>
    </location>
</feature>
<dbReference type="SUPFAM" id="SSF56672">
    <property type="entry name" value="DNA/RNA polymerases"/>
    <property type="match status" value="1"/>
</dbReference>
<dbReference type="GO" id="GO:0008270">
    <property type="term" value="F:zinc ion binding"/>
    <property type="evidence" value="ECO:0007669"/>
    <property type="project" value="UniProtKB-KW"/>
</dbReference>
<evidence type="ECO:0000256" key="4">
    <source>
        <dbReference type="ARBA" id="ARBA00022722"/>
    </source>
</evidence>
<dbReference type="Pfam" id="PF00098">
    <property type="entry name" value="zf-CCHC"/>
    <property type="match status" value="1"/>
</dbReference>
<evidence type="ECO:0000256" key="6">
    <source>
        <dbReference type="ARBA" id="ARBA00022801"/>
    </source>
</evidence>
<dbReference type="InterPro" id="IPR012337">
    <property type="entry name" value="RNaseH-like_sf"/>
</dbReference>
<evidence type="ECO:0008006" key="13">
    <source>
        <dbReference type="Google" id="ProtNLM"/>
    </source>
</evidence>
<feature type="compositionally biased region" description="Basic and acidic residues" evidence="9">
    <location>
        <begin position="77"/>
        <end position="93"/>
    </location>
</feature>
<proteinExistence type="predicted"/>
<dbReference type="Pfam" id="PF17919">
    <property type="entry name" value="RT_RNaseH_2"/>
    <property type="match status" value="1"/>
</dbReference>
<dbReference type="InterPro" id="IPR021109">
    <property type="entry name" value="Peptidase_aspartic_dom_sf"/>
</dbReference>
<evidence type="ECO:0000256" key="3">
    <source>
        <dbReference type="ARBA" id="ARBA00022695"/>
    </source>
</evidence>
<dbReference type="GO" id="GO:0006508">
    <property type="term" value="P:proteolysis"/>
    <property type="evidence" value="ECO:0007669"/>
    <property type="project" value="UniProtKB-KW"/>
</dbReference>
<dbReference type="InterPro" id="IPR041577">
    <property type="entry name" value="RT_RNaseH_2"/>
</dbReference>
<keyword evidence="8" id="KW-0479">Metal-binding</keyword>
<evidence type="ECO:0000259" key="11">
    <source>
        <dbReference type="PROSITE" id="PS50878"/>
    </source>
</evidence>
<name>A0A2N9HD21_FAGSY</name>
<dbReference type="SUPFAM" id="SSF53098">
    <property type="entry name" value="Ribonuclease H-like"/>
    <property type="match status" value="1"/>
</dbReference>
<dbReference type="PROSITE" id="PS50878">
    <property type="entry name" value="RT_POL"/>
    <property type="match status" value="1"/>
</dbReference>
<feature type="domain" description="CCHC-type" evidence="10">
    <location>
        <begin position="117"/>
        <end position="131"/>
    </location>
</feature>
<dbReference type="SMART" id="SM00343">
    <property type="entry name" value="ZnF_C2HC"/>
    <property type="match status" value="1"/>
</dbReference>
<dbReference type="GO" id="GO:0003676">
    <property type="term" value="F:nucleic acid binding"/>
    <property type="evidence" value="ECO:0007669"/>
    <property type="project" value="InterPro"/>
</dbReference>
<feature type="domain" description="Reverse transcriptase" evidence="11">
    <location>
        <begin position="378"/>
        <end position="557"/>
    </location>
</feature>
<dbReference type="Gene3D" id="3.30.70.270">
    <property type="match status" value="2"/>
</dbReference>
<feature type="compositionally biased region" description="Polar residues" evidence="9">
    <location>
        <begin position="1034"/>
        <end position="1049"/>
    </location>
</feature>
<evidence type="ECO:0000256" key="9">
    <source>
        <dbReference type="SAM" id="MobiDB-lite"/>
    </source>
</evidence>
<dbReference type="Pfam" id="PF00078">
    <property type="entry name" value="RVT_1"/>
    <property type="match status" value="1"/>
</dbReference>
<dbReference type="Pfam" id="PF24626">
    <property type="entry name" value="SH3_Tf2-1"/>
    <property type="match status" value="1"/>
</dbReference>
<reference evidence="12" key="1">
    <citation type="submission" date="2018-02" db="EMBL/GenBank/DDBJ databases">
        <authorList>
            <person name="Cohen D.B."/>
            <person name="Kent A.D."/>
        </authorList>
    </citation>
    <scope>NUCLEOTIDE SEQUENCE</scope>
</reference>
<dbReference type="Gene3D" id="3.10.10.10">
    <property type="entry name" value="HIV Type 1 Reverse Transcriptase, subunit A, domain 1"/>
    <property type="match status" value="1"/>
</dbReference>
<dbReference type="GO" id="GO:0003964">
    <property type="term" value="F:RNA-directed DNA polymerase activity"/>
    <property type="evidence" value="ECO:0007669"/>
    <property type="project" value="UniProtKB-KW"/>
</dbReference>
<organism evidence="12">
    <name type="scientific">Fagus sylvatica</name>
    <name type="common">Beechnut</name>
    <dbReference type="NCBI Taxonomy" id="28930"/>
    <lineage>
        <taxon>Eukaryota</taxon>
        <taxon>Viridiplantae</taxon>
        <taxon>Streptophyta</taxon>
        <taxon>Embryophyta</taxon>
        <taxon>Tracheophyta</taxon>
        <taxon>Spermatophyta</taxon>
        <taxon>Magnoliopsida</taxon>
        <taxon>eudicotyledons</taxon>
        <taxon>Gunneridae</taxon>
        <taxon>Pentapetalae</taxon>
        <taxon>rosids</taxon>
        <taxon>fabids</taxon>
        <taxon>Fagales</taxon>
        <taxon>Fagaceae</taxon>
        <taxon>Fagus</taxon>
    </lineage>
</organism>
<dbReference type="PANTHER" id="PTHR35046">
    <property type="entry name" value="ZINC KNUCKLE (CCHC-TYPE) FAMILY PROTEIN"/>
    <property type="match status" value="1"/>
</dbReference>
<evidence type="ECO:0000313" key="12">
    <source>
        <dbReference type="EMBL" id="SPD10052.1"/>
    </source>
</evidence>
<evidence type="ECO:0000256" key="1">
    <source>
        <dbReference type="ARBA" id="ARBA00022670"/>
    </source>
</evidence>
<dbReference type="CDD" id="cd00303">
    <property type="entry name" value="retropepsin_like"/>
    <property type="match status" value="1"/>
</dbReference>
<keyword evidence="8" id="KW-0863">Zinc-finger</keyword>
<dbReference type="InterPro" id="IPR043502">
    <property type="entry name" value="DNA/RNA_pol_sf"/>
</dbReference>
<dbReference type="FunFam" id="3.10.10.10:FF:000007">
    <property type="entry name" value="Retrovirus-related Pol polyprotein from transposon 17.6-like Protein"/>
    <property type="match status" value="1"/>
</dbReference>
<keyword evidence="7" id="KW-0695">RNA-directed DNA polymerase</keyword>
<sequence>MEVAMIRANVEEDREATMARFLHGLNREIADIVEMQHYVELTDMVHQAIKVEEQFKRKGLARRGQPMATTSPWKTAPKRDEQLQNKPKFEPSKNAKPTTAATLGNTETSSSKTRDIKCFKCQGRGHIASQCVNKRVMVINAQGELESENEEEVDDDDMPPLEDADDEQSAVVGDLLVARRVLNVQVKEEESNQRENLFHTRCFVNNKVCSVIIDGGSCTNVASTYLVEKLALTTLKHPHPYRLQWLNECGEIKVTRQVLVALSIGKYEDEVLCDVVPMHACHLLLGRPWQYDKRAKHDGFTNRYSFTHKRQPIILVPLTPKQEFEDVLPEEVPYGLPPIRGIEHQIDFIPGASIPNRPAYRSNPEETKELQRQVGELLEKGYVRESMSPCAVPVLLVPKKDGTWRMCVDCRAINNITVKYRHPIPRLDDMLDELHGSCVFTKIDLKSGYHQIRMKEGDEWKTAFKTKYGLYEWLVMPFGLTNAPSTFMRLMNHVLRAFIGRFVVVYFDDILIYSKNLEEHVMHLKSVLEILRKEKLFANLKKCTFCTDKLVFLGFVVSKRGIEVDEEKVKAIQEWPTPTTISQVRSFHGLASFYRRFVRDFSSLATPLTEVIKKNVPFKWGKEQEKAFNLIKEKLTNAPLLVLPNFAKTFEIECDASGIGIGAVLMQEGRPVAYFSENTIYGQKEFVIHTDHESLKHLKGQYKQGKENVVADALSRRYALLSILDTKLLGFEYIKDLYAQDSDFGDVFNACEKVAFGKFYRHDGFLFRENKLCVPMCSLRELFVREAHGGGLMGHFGVAKTLGILHDHFFWPHMKRDVERICEKCITCKQAKSKLKPHGLYTPLPIPSEPWTDISMDFVLGLPRTKRGRDSVFVVVDRFSKMAHFIACHKTDDASHIADLFFKEIVRTVFLRNGVQNSYLEGDGPFQVVERINNNAYKLDLPGEYGVSASFNVADLSPFDVGDDLRTNPSQEGENDANQGAGHVDHTLGNGAEFAQDLLSLPSGPITRLRAKRFKEALNGLIQENWADSKKTKMGSNNNQRLSPPHQSN</sequence>
<dbReference type="AlphaFoldDB" id="A0A2N9HD21"/>
<evidence type="ECO:0000256" key="2">
    <source>
        <dbReference type="ARBA" id="ARBA00022679"/>
    </source>
</evidence>
<keyword evidence="1" id="KW-0645">Protease</keyword>
<dbReference type="EMBL" id="OIVN01003283">
    <property type="protein sequence ID" value="SPD10052.1"/>
    <property type="molecule type" value="Genomic_DNA"/>
</dbReference>
<dbReference type="GO" id="GO:0008233">
    <property type="term" value="F:peptidase activity"/>
    <property type="evidence" value="ECO:0007669"/>
    <property type="project" value="UniProtKB-KW"/>
</dbReference>
<gene>
    <name evidence="12" type="ORF">FSB_LOCUS37934</name>
</gene>
<dbReference type="Gene3D" id="2.40.70.10">
    <property type="entry name" value="Acid Proteases"/>
    <property type="match status" value="1"/>
</dbReference>
<keyword evidence="4" id="KW-0540">Nuclease</keyword>
<feature type="region of interest" description="Disordered" evidence="9">
    <location>
        <begin position="1028"/>
        <end position="1049"/>
    </location>
</feature>
<dbReference type="InterPro" id="IPR001878">
    <property type="entry name" value="Znf_CCHC"/>
</dbReference>
<dbReference type="InterPro" id="IPR041588">
    <property type="entry name" value="Integrase_H2C2"/>
</dbReference>
<dbReference type="Gene3D" id="1.10.340.70">
    <property type="match status" value="1"/>
</dbReference>
<protein>
    <recommendedName>
        <fullName evidence="13">Reverse transcriptase</fullName>
    </recommendedName>
</protein>
<keyword evidence="3" id="KW-0548">Nucleotidyltransferase</keyword>
<feature type="region of interest" description="Disordered" evidence="9">
    <location>
        <begin position="962"/>
        <end position="988"/>
    </location>
</feature>
<dbReference type="PANTHER" id="PTHR35046:SF9">
    <property type="entry name" value="RNA-DIRECTED DNA POLYMERASE"/>
    <property type="match status" value="1"/>
</dbReference>
<dbReference type="FunFam" id="1.10.340.70:FF:000001">
    <property type="entry name" value="Retrovirus-related Pol polyprotein from transposon gypsy-like Protein"/>
    <property type="match status" value="1"/>
</dbReference>
<keyword evidence="8" id="KW-0862">Zinc</keyword>
<dbReference type="FunFam" id="3.30.70.270:FF:000020">
    <property type="entry name" value="Transposon Tf2-6 polyprotein-like Protein"/>
    <property type="match status" value="1"/>
</dbReference>
<keyword evidence="6" id="KW-0378">Hydrolase</keyword>
<dbReference type="CDD" id="cd01647">
    <property type="entry name" value="RT_LTR"/>
    <property type="match status" value="1"/>
</dbReference>